<evidence type="ECO:0000256" key="1">
    <source>
        <dbReference type="SAM" id="MobiDB-lite"/>
    </source>
</evidence>
<dbReference type="Proteomes" id="UP000028524">
    <property type="component" value="Unassembled WGS sequence"/>
</dbReference>
<proteinExistence type="predicted"/>
<dbReference type="SUPFAM" id="SSF53335">
    <property type="entry name" value="S-adenosyl-L-methionine-dependent methyltransferases"/>
    <property type="match status" value="1"/>
</dbReference>
<reference evidence="2 3" key="1">
    <citation type="journal article" date="2014" name="BMC Genomics">
        <title>Comparative genome sequencing reveals chemotype-specific gene clusters in the toxigenic black mold Stachybotrys.</title>
        <authorList>
            <person name="Semeiks J."/>
            <person name="Borek D."/>
            <person name="Otwinowski Z."/>
            <person name="Grishin N.V."/>
        </authorList>
    </citation>
    <scope>NUCLEOTIDE SEQUENCE [LARGE SCALE GENOMIC DNA]</scope>
    <source>
        <strain evidence="2 3">IBT 40285</strain>
    </source>
</reference>
<feature type="region of interest" description="Disordered" evidence="1">
    <location>
        <begin position="1"/>
        <end position="46"/>
    </location>
</feature>
<dbReference type="Gene3D" id="3.40.50.150">
    <property type="entry name" value="Vaccinia Virus protein VP39"/>
    <property type="match status" value="1"/>
</dbReference>
<sequence>MIPIDWTDPSRESVGEHRARKIKKRDRRTDQPVKSSSSFRSSITNTESPFAFLHPRSFKQSRALKKTPTIKLPEQTVAGVSIQSPSPHASDFAHPKAPTPAALTTASGRHGLRSSNEFFSIDDDDETSPSLTFDSIFSRSPGSDGRTSNSIEALTDDVSKLSIVRLSQQASISEGESPASSLHRKSFSEPLPLLAAAAPTAPPDLFTKSFKNFPSKLPIKVSSAENEDSNQNYPASDRRYNNIDAWRATNDWDKASGTMKRTASVANYKQHSRSSSLEIASPPEVIRQIITASPEGILKHLGDLWRTSSGIHVDHRSESEKHLWMLCVVQHLDRAPWGQLAPENSTSKTLSRPKSHLCLYDTAATASYIATLYPDHSVFHISDVPLHHKSFPNVHPLSVPQVSSSMFPFPPNKVDRVSSIAIQSVFGNAEIPRMLANVSKCLRPGGVCELTLIDPMPRLATLGRHLQAWLERNLMVNLARQSKCVSPGFAFPEWLGQAGLRAAGSKLTTVKFFAIPESIFEDHDNNANGVTYQQQKVQETKAEVRSLAGRTLWMEVWGPYVTAEKWWWEDPACVDECLQLGTIWEYHLIEGVKC</sequence>
<keyword evidence="3" id="KW-1185">Reference proteome</keyword>
<dbReference type="OMA" id="WEDEGCV"/>
<dbReference type="InterPro" id="IPR029063">
    <property type="entry name" value="SAM-dependent_MTases_sf"/>
</dbReference>
<name>A0A084QL83_STAC4</name>
<evidence type="ECO:0000313" key="2">
    <source>
        <dbReference type="EMBL" id="KFA64718.1"/>
    </source>
</evidence>
<organism evidence="2 3">
    <name type="scientific">Stachybotrys chlorohalonatus (strain IBT 40285)</name>
    <dbReference type="NCBI Taxonomy" id="1283841"/>
    <lineage>
        <taxon>Eukaryota</taxon>
        <taxon>Fungi</taxon>
        <taxon>Dikarya</taxon>
        <taxon>Ascomycota</taxon>
        <taxon>Pezizomycotina</taxon>
        <taxon>Sordariomycetes</taxon>
        <taxon>Hypocreomycetidae</taxon>
        <taxon>Hypocreales</taxon>
        <taxon>Stachybotryaceae</taxon>
        <taxon>Stachybotrys</taxon>
    </lineage>
</organism>
<protein>
    <submittedName>
        <fullName evidence="2">Uncharacterized protein</fullName>
    </submittedName>
</protein>
<dbReference type="HOGENOM" id="CLU_024652_0_0_1"/>
<gene>
    <name evidence="2" type="ORF">S40285_05265</name>
</gene>
<dbReference type="OrthoDB" id="3902588at2759"/>
<evidence type="ECO:0000313" key="3">
    <source>
        <dbReference type="Proteomes" id="UP000028524"/>
    </source>
</evidence>
<feature type="region of interest" description="Disordered" evidence="1">
    <location>
        <begin position="81"/>
        <end position="126"/>
    </location>
</feature>
<dbReference type="InParanoid" id="A0A084QL83"/>
<feature type="compositionally biased region" description="Low complexity" evidence="1">
    <location>
        <begin position="95"/>
        <end position="106"/>
    </location>
</feature>
<dbReference type="AlphaFoldDB" id="A0A084QL83"/>
<accession>A0A084QL83</accession>
<feature type="compositionally biased region" description="Basic and acidic residues" evidence="1">
    <location>
        <begin position="8"/>
        <end position="17"/>
    </location>
</feature>
<dbReference type="EMBL" id="KL660655">
    <property type="protein sequence ID" value="KFA64718.1"/>
    <property type="molecule type" value="Genomic_DNA"/>
</dbReference>